<evidence type="ECO:0000313" key="7">
    <source>
        <dbReference type="EMBL" id="MDO1537116.1"/>
    </source>
</evidence>
<keyword evidence="4 7" id="KW-0560">Oxidoreductase</keyword>
<keyword evidence="3 7" id="KW-0223">Dioxygenase</keyword>
<comment type="similarity">
    <text evidence="1">Belongs to the TfdA dioxygenase family.</text>
</comment>
<dbReference type="InterPro" id="IPR042098">
    <property type="entry name" value="TauD-like_sf"/>
</dbReference>
<evidence type="ECO:0000256" key="5">
    <source>
        <dbReference type="ARBA" id="ARBA00023004"/>
    </source>
</evidence>
<evidence type="ECO:0000256" key="3">
    <source>
        <dbReference type="ARBA" id="ARBA00022964"/>
    </source>
</evidence>
<keyword evidence="2" id="KW-0479">Metal-binding</keyword>
<dbReference type="EMBL" id="JAUKVY010000035">
    <property type="protein sequence ID" value="MDO1537116.1"/>
    <property type="molecule type" value="Genomic_DNA"/>
</dbReference>
<comment type="caution">
    <text evidence="7">The sequence shown here is derived from an EMBL/GenBank/DDBJ whole genome shotgun (WGS) entry which is preliminary data.</text>
</comment>
<dbReference type="InterPro" id="IPR051323">
    <property type="entry name" value="AtsK-like"/>
</dbReference>
<dbReference type="RefSeq" id="WP_301815392.1">
    <property type="nucleotide sequence ID" value="NZ_JAUJZH010000035.1"/>
</dbReference>
<proteinExistence type="inferred from homology"/>
<dbReference type="EC" id="1.14.11.-" evidence="7"/>
<name>A0ABT8SDW0_9BURK</name>
<evidence type="ECO:0000256" key="2">
    <source>
        <dbReference type="ARBA" id="ARBA00022723"/>
    </source>
</evidence>
<dbReference type="SUPFAM" id="SSF51197">
    <property type="entry name" value="Clavaminate synthase-like"/>
    <property type="match status" value="1"/>
</dbReference>
<gene>
    <name evidence="7" type="ORF">Q2T77_33105</name>
</gene>
<dbReference type="Pfam" id="PF02668">
    <property type="entry name" value="TauD"/>
    <property type="match status" value="1"/>
</dbReference>
<dbReference type="PANTHER" id="PTHR30468:SF1">
    <property type="entry name" value="ALPHA-KETOGLUTARATE-DEPENDENT SULFONATE DIOXYGENASE"/>
    <property type="match status" value="1"/>
</dbReference>
<evidence type="ECO:0000313" key="8">
    <source>
        <dbReference type="Proteomes" id="UP001169027"/>
    </source>
</evidence>
<dbReference type="InterPro" id="IPR003819">
    <property type="entry name" value="TauD/TfdA-like"/>
</dbReference>
<evidence type="ECO:0000256" key="1">
    <source>
        <dbReference type="ARBA" id="ARBA00005896"/>
    </source>
</evidence>
<dbReference type="GO" id="GO:0051213">
    <property type="term" value="F:dioxygenase activity"/>
    <property type="evidence" value="ECO:0007669"/>
    <property type="project" value="UniProtKB-KW"/>
</dbReference>
<organism evidence="7 8">
    <name type="scientific">Variovorax ginsengisoli</name>
    <dbReference type="NCBI Taxonomy" id="363844"/>
    <lineage>
        <taxon>Bacteria</taxon>
        <taxon>Pseudomonadati</taxon>
        <taxon>Pseudomonadota</taxon>
        <taxon>Betaproteobacteria</taxon>
        <taxon>Burkholderiales</taxon>
        <taxon>Comamonadaceae</taxon>
        <taxon>Variovorax</taxon>
    </lineage>
</organism>
<feature type="domain" description="TauD/TfdA-like" evidence="6">
    <location>
        <begin position="15"/>
        <end position="287"/>
    </location>
</feature>
<evidence type="ECO:0000259" key="6">
    <source>
        <dbReference type="Pfam" id="PF02668"/>
    </source>
</evidence>
<dbReference type="PANTHER" id="PTHR30468">
    <property type="entry name" value="ALPHA-KETOGLUTARATE-DEPENDENT SULFONATE DIOXYGENASE"/>
    <property type="match status" value="1"/>
</dbReference>
<reference evidence="7" key="1">
    <citation type="submission" date="2023-06" db="EMBL/GenBank/DDBJ databases">
        <authorList>
            <person name="Jiang Y."/>
            <person name="Liu Q."/>
        </authorList>
    </citation>
    <scope>NUCLEOTIDE SEQUENCE</scope>
    <source>
        <strain evidence="7">CGMCC 1.12090</strain>
    </source>
</reference>
<accession>A0ABT8SDW0</accession>
<keyword evidence="5" id="KW-0408">Iron</keyword>
<sequence>MTSIYDNPLKFKRIEVRPMNSTIGAEIHGVDLTRPLDEQTWQEVRQAFADYLVVYFPNQPLTHDQHLAFSERFGPLMAMPQLLSVEGYEQVHIIKRDADDSSRVIGESWHSDSTYFESPPAAVIMRSVTVPEFGGDTGFLSMYAAYETLSPKLRSLLDGLQVVHSATRIYGSAYHAQKKKFSSVNARTDLDIEAGDREQIHPAVCTHPISGRRFLYLNQVYVQRFEGMTEAESQPLLRFLYDHAARFENTCRVRWQKDQVLIWDNRCTMHKAIPDYIGRARYMTRTTVAGQPPR</sequence>
<dbReference type="Gene3D" id="3.60.130.10">
    <property type="entry name" value="Clavaminate synthase-like"/>
    <property type="match status" value="1"/>
</dbReference>
<dbReference type="Proteomes" id="UP001169027">
    <property type="component" value="Unassembled WGS sequence"/>
</dbReference>
<evidence type="ECO:0000256" key="4">
    <source>
        <dbReference type="ARBA" id="ARBA00023002"/>
    </source>
</evidence>
<keyword evidence="8" id="KW-1185">Reference proteome</keyword>
<protein>
    <submittedName>
        <fullName evidence="7">TauD/TfdA family dioxygenase</fullName>
        <ecNumber evidence="7">1.14.11.-</ecNumber>
    </submittedName>
</protein>